<dbReference type="OrthoDB" id="10529584at2759"/>
<proteinExistence type="predicted"/>
<dbReference type="EMBL" id="QXFU01006640">
    <property type="protein sequence ID" value="KAE8960470.1"/>
    <property type="molecule type" value="Genomic_DNA"/>
</dbReference>
<dbReference type="AlphaFoldDB" id="A0A6A3GU04"/>
<protein>
    <submittedName>
        <fullName evidence="2">Uncharacterized protein</fullName>
    </submittedName>
</protein>
<keyword evidence="1" id="KW-0472">Membrane</keyword>
<dbReference type="Proteomes" id="UP000435112">
    <property type="component" value="Unassembled WGS sequence"/>
</dbReference>
<feature type="transmembrane region" description="Helical" evidence="1">
    <location>
        <begin position="47"/>
        <end position="65"/>
    </location>
</feature>
<name>A0A6A3GU04_9STRA</name>
<evidence type="ECO:0000313" key="2">
    <source>
        <dbReference type="EMBL" id="KAE8960470.1"/>
    </source>
</evidence>
<gene>
    <name evidence="2" type="ORF">PR002_g30203</name>
</gene>
<evidence type="ECO:0000313" key="3">
    <source>
        <dbReference type="Proteomes" id="UP000435112"/>
    </source>
</evidence>
<evidence type="ECO:0000256" key="1">
    <source>
        <dbReference type="SAM" id="Phobius"/>
    </source>
</evidence>
<comment type="caution">
    <text evidence="2">The sequence shown here is derived from an EMBL/GenBank/DDBJ whole genome shotgun (WGS) entry which is preliminary data.</text>
</comment>
<reference evidence="2 3" key="1">
    <citation type="submission" date="2018-09" db="EMBL/GenBank/DDBJ databases">
        <title>Genomic investigation of the strawberry pathogen Phytophthora fragariae indicates pathogenicity is determined by transcriptional variation in three key races.</title>
        <authorList>
            <person name="Adams T.M."/>
            <person name="Armitage A.D."/>
            <person name="Sobczyk M.K."/>
            <person name="Bates H.J."/>
            <person name="Dunwell J.M."/>
            <person name="Nellist C.F."/>
            <person name="Harrison R.J."/>
        </authorList>
    </citation>
    <scope>NUCLEOTIDE SEQUENCE [LARGE SCALE GENOMIC DNA]</scope>
    <source>
        <strain evidence="2 3">SCRP324</strain>
    </source>
</reference>
<keyword evidence="1" id="KW-0812">Transmembrane</keyword>
<organism evidence="2 3">
    <name type="scientific">Phytophthora rubi</name>
    <dbReference type="NCBI Taxonomy" id="129364"/>
    <lineage>
        <taxon>Eukaryota</taxon>
        <taxon>Sar</taxon>
        <taxon>Stramenopiles</taxon>
        <taxon>Oomycota</taxon>
        <taxon>Peronosporomycetes</taxon>
        <taxon>Peronosporales</taxon>
        <taxon>Peronosporaceae</taxon>
        <taxon>Phytophthora</taxon>
    </lineage>
</organism>
<keyword evidence="1" id="KW-1133">Transmembrane helix</keyword>
<sequence length="72" mass="7871">MQVQAEASMALRATGLVADDMPVETPMSTLLAAWLSLLWSRQFTPRLFAGTSSLILIAMVSSLLGDPRREYS</sequence>
<accession>A0A6A3GU04</accession>